<gene>
    <name evidence="2" type="ORF">OBA43_04615</name>
</gene>
<feature type="domain" description="Schlafen AlbA-2" evidence="1">
    <location>
        <begin position="1060"/>
        <end position="1188"/>
    </location>
</feature>
<reference evidence="2 3" key="1">
    <citation type="submission" date="2022-09" db="EMBL/GenBank/DDBJ databases">
        <title>Whole genome sequencing analysis of tet(X)-positive Empedobacter falsenii YWS9-3.</title>
        <authorList>
            <person name="Chen C."/>
            <person name="Lv Y.-L."/>
        </authorList>
    </citation>
    <scope>NUCLEOTIDE SEQUENCE [LARGE SCALE GENOMIC DNA]</scope>
    <source>
        <strain evidence="2 3">YWS9-3_T</strain>
    </source>
</reference>
<dbReference type="Pfam" id="PF04326">
    <property type="entry name" value="SLFN_AlbA_2"/>
    <property type="match status" value="1"/>
</dbReference>
<sequence>MNKHKKYKIINFENSYCYVQDILTNQIYKCFSLDEHQIGDIVYLYSSNINIHTGNPIFYYSILNNYEVGKEYDFEISDEEDNKLLITDEFNNRLKIPISFKEYTNQDYITLKVEKFDLEKNKLVFEQKNLQSNVYDLSDFEKGKIYKFRVEAITESKNGLKFINSIYNNKKYSIVIPYQIKDIKVGEDVEVFLYQNKNGESKLNLTRKFIATKLYEFGKKYSFVIEDITISFYNGLEVCKLLDTRNNFKQDYYPSYDKTFSVENQNLKVGDNINLYVTNVNDKGSLYLSLKEIVNFDRTNYIIEDIFEKLGISEYLKPYFYDLVEYIDDDEQNNFLEQYQSGNNLWLFSYFTLLDKLIYLELEDGEFIQVKTILDLYTKLEKWMLLSGYINNFSPAKKNDIVRKAKQKNEKLLALESAVNLYIQNEEESYIQNINSQLKNTPVLFDDQKATLIELFRISHLINTDDYDLTTFNALYNFISSGMYDEDDSFKITTALEGKMISFKDDIINSINNEEVENKEKIVYFIEHLYLYQFFVIKNQDYDKATYNTLNLLKLCALYDSDKAIKYNNLIIDVIIKNQYIEVETLNNSILLDLDTQNCLRLLRELPFKNPFINAGKSVRLENQICLIPGNHFHSSATRINQLLTFDKYNLAIGSNFEKLNISQDLTAEELIIEVLKIHDLKYNKEILQANDFDTNTIYNGVIKAFDRDNKFVYVNSLINEKPIEFTLHVNYFDRLNCLENISLFIKKGDQISFNIIKNEDKKVYLKFNEEFSKYIDELIDQNDIHIIKIFKIDNQGAIGVSENGILVFLNDLNLILNKCYEVKLIDYNEQINAFIGYDHKLTNQQFVNNIESLYRKFLISSKFIQKPDVFDNNKILEVQLRFLMSAIESTISDDDQLKETILKFLFLYTISSILKSSKSYYYKQKLNNIYNILHITSEKENVELIEIDESTVSKFENLKTERIVYDLLNYFNSDNIDIPINIHSDNKYYKAKKLIESYNLIKQYNQNQDLFKFYQQLIISELLNNEKIIDKNLQIEGLIKIDEEINHPFLRNKTNLGIESKHQEFKSSFFYSASEIKQVDVVLRTINGFLNSFEGGKLFIGVNDDGDIIGLENDLNYENKKRTLDQYQNEIVSAINYGFPKEIATSFLDFKFHNLNQFVYLEIQIKPYDAPIHYKNEFWLRQANRTTILKGNDLTDFFKRKMNRSVSFKEEKVLEDNIISYNDIDNLQPIYNEDYYSEFKTEGQIQNNLFTNVEDDYLVTLYIFEDNTYLISKDEFKQDYLFKIRINEADKLSYLLMCYDNACVNKVDIRQIISKKLNRRYSNAMSDYGKLMATFISKDADHILIKTTCLNKEYVKIIHSNKITAHRSLGLKGNQIVQEEIDTVNKYLILTSDLANSYLDFVRESKQGYGAYLNSNYTNKLQGLNI</sequence>
<proteinExistence type="predicted"/>
<evidence type="ECO:0000313" key="3">
    <source>
        <dbReference type="Proteomes" id="UP001223501"/>
    </source>
</evidence>
<dbReference type="Gene3D" id="3.30.950.30">
    <property type="entry name" value="Schlafen, AAA domain"/>
    <property type="match status" value="1"/>
</dbReference>
<dbReference type="EMBL" id="CP106831">
    <property type="protein sequence ID" value="WIH98217.1"/>
    <property type="molecule type" value="Genomic_DNA"/>
</dbReference>
<protein>
    <submittedName>
        <fullName evidence="2">DNA binding domain-containing protein</fullName>
    </submittedName>
</protein>
<name>A0ABY8VAS4_9FLAO</name>
<keyword evidence="3" id="KW-1185">Reference proteome</keyword>
<evidence type="ECO:0000259" key="1">
    <source>
        <dbReference type="Pfam" id="PF04326"/>
    </source>
</evidence>
<dbReference type="RefSeq" id="WP_284584009.1">
    <property type="nucleotide sequence ID" value="NZ_CP106831.1"/>
</dbReference>
<dbReference type="InterPro" id="IPR007421">
    <property type="entry name" value="Schlafen_AlbA_2_dom"/>
</dbReference>
<dbReference type="InterPro" id="IPR038461">
    <property type="entry name" value="Schlafen_AlbA_2_dom_sf"/>
</dbReference>
<evidence type="ECO:0000313" key="2">
    <source>
        <dbReference type="EMBL" id="WIH98217.1"/>
    </source>
</evidence>
<accession>A0ABY8VAS4</accession>
<organism evidence="2 3">
    <name type="scientific">Empedobacter falsenii</name>
    <dbReference type="NCBI Taxonomy" id="343874"/>
    <lineage>
        <taxon>Bacteria</taxon>
        <taxon>Pseudomonadati</taxon>
        <taxon>Bacteroidota</taxon>
        <taxon>Flavobacteriia</taxon>
        <taxon>Flavobacteriales</taxon>
        <taxon>Weeksellaceae</taxon>
        <taxon>Empedobacter</taxon>
    </lineage>
</organism>
<dbReference type="Proteomes" id="UP001223501">
    <property type="component" value="Chromosome"/>
</dbReference>